<evidence type="ECO:0000313" key="2">
    <source>
        <dbReference type="Proteomes" id="UP000509126"/>
    </source>
</evidence>
<dbReference type="EMBL" id="CP054803">
    <property type="protein sequence ID" value="QKU21709.1"/>
    <property type="molecule type" value="Genomic_DNA"/>
</dbReference>
<organism evidence="1 2">
    <name type="scientific">Acinetobacter lwoffii</name>
    <dbReference type="NCBI Taxonomy" id="28090"/>
    <lineage>
        <taxon>Bacteria</taxon>
        <taxon>Pseudomonadati</taxon>
        <taxon>Pseudomonadota</taxon>
        <taxon>Gammaproteobacteria</taxon>
        <taxon>Moraxellales</taxon>
        <taxon>Moraxellaceae</taxon>
        <taxon>Acinetobacter</taxon>
    </lineage>
</organism>
<dbReference type="AlphaFoldDB" id="A0A6N1MHN8"/>
<evidence type="ECO:0000313" key="1">
    <source>
        <dbReference type="EMBL" id="QKU21709.1"/>
    </source>
</evidence>
<protein>
    <submittedName>
        <fullName evidence="1">Uncharacterized protein</fullName>
    </submittedName>
</protein>
<dbReference type="RefSeq" id="WP_174894435.1">
    <property type="nucleotide sequence ID" value="NZ_CP054803.1"/>
</dbReference>
<dbReference type="Proteomes" id="UP000509126">
    <property type="component" value="Chromosome"/>
</dbReference>
<gene>
    <name evidence="1" type="ORF">FOB19_10045</name>
</gene>
<reference evidence="1 2" key="1">
    <citation type="submission" date="2019-11" db="EMBL/GenBank/DDBJ databases">
        <title>FDA dAtabase for Regulatory Grade micrObial Sequences (FDA-ARGOS): Supporting development and validation of Infectious Disease Dx tests.</title>
        <authorList>
            <person name="Patel R."/>
            <person name="Rucinski S."/>
            <person name="Tallon L."/>
            <person name="Sadzewicz L."/>
            <person name="Vavikolanu K."/>
            <person name="Mehta A."/>
            <person name="Aluvathingal J."/>
            <person name="Nadendla S."/>
            <person name="Nandy P."/>
            <person name="Geyer C."/>
            <person name="Yan Y."/>
            <person name="Sichtig H."/>
        </authorList>
    </citation>
    <scope>NUCLEOTIDE SEQUENCE [LARGE SCALE GENOMIC DNA]</scope>
    <source>
        <strain evidence="1 2">FDAARGOS_557</strain>
    </source>
</reference>
<proteinExistence type="predicted"/>
<name>A0A6N1MHN8_ACILW</name>
<accession>A0A6N1MHN8</accession>
<sequence>MKRLTPLRGVDNVSDDENMSSFGREPFVKLRDAVNVNISSSGRVQLRETGVIATEIPYKNLWNSPLHGDTFGTLNGELVKINPVDWSHESLDVQLKGSVNYLVVNNFIIISDALGLYKYDGARVIKLTIETPPEPMARLSTGSLLDGTYTVAIAWSKDGRESGLSTSLSLNGEGGIELILPYNYSEDADQIVIYMTERNGSELLKVGAVAVNTPTFSISSDKDLTRAAQFQHLSPMRIGKFLKLWRGRLLTANKNMLYFSQALNFHLCDERYDFVALPQRVTFVEPVESGLWVGQTNSAVFLSGNNVRDLQLVQTGAKAPVPSTAMRVNSDLLGEMAGGLEAVVWLAENGYCIGTATGNLIEAHAKTLKGIVAKGGQSVRFDDRIVTVLH</sequence>